<dbReference type="PANTHER" id="PTHR48024">
    <property type="entry name" value="GEO13361P1-RELATED"/>
    <property type="match status" value="1"/>
</dbReference>
<evidence type="ECO:0000313" key="6">
    <source>
        <dbReference type="Proteomes" id="UP001151529"/>
    </source>
</evidence>
<dbReference type="Proteomes" id="UP001151529">
    <property type="component" value="Chromosome 4"/>
</dbReference>
<dbReference type="Pfam" id="PF00076">
    <property type="entry name" value="RRM_1"/>
    <property type="match status" value="2"/>
</dbReference>
<dbReference type="OrthoDB" id="1875751at2759"/>
<dbReference type="AlphaFoldDB" id="A0A9Q0QI66"/>
<name>A0A9Q0QI66_SALVM</name>
<feature type="compositionally biased region" description="Low complexity" evidence="3">
    <location>
        <begin position="317"/>
        <end position="327"/>
    </location>
</feature>
<keyword evidence="5" id="KW-0687">Ribonucleoprotein</keyword>
<keyword evidence="1 2" id="KW-0694">RNA-binding</keyword>
<dbReference type="InterPro" id="IPR012677">
    <property type="entry name" value="Nucleotide-bd_a/b_plait_sf"/>
</dbReference>
<evidence type="ECO:0000256" key="1">
    <source>
        <dbReference type="ARBA" id="ARBA00022884"/>
    </source>
</evidence>
<feature type="region of interest" description="Disordered" evidence="3">
    <location>
        <begin position="310"/>
        <end position="350"/>
    </location>
</feature>
<feature type="region of interest" description="Disordered" evidence="3">
    <location>
        <begin position="220"/>
        <end position="244"/>
    </location>
</feature>
<reference evidence="5" key="1">
    <citation type="submission" date="2022-11" db="EMBL/GenBank/DDBJ databases">
        <authorList>
            <person name="Hyden B.L."/>
            <person name="Feng K."/>
            <person name="Yates T."/>
            <person name="Jawdy S."/>
            <person name="Smart L.B."/>
            <person name="Muchero W."/>
        </authorList>
    </citation>
    <scope>NUCLEOTIDE SEQUENCE</scope>
    <source>
        <tissue evidence="5">Shoot tip</tissue>
    </source>
</reference>
<dbReference type="GO" id="GO:0003723">
    <property type="term" value="F:RNA binding"/>
    <property type="evidence" value="ECO:0007669"/>
    <property type="project" value="UniProtKB-UniRule"/>
</dbReference>
<feature type="domain" description="RRM" evidence="4">
    <location>
        <begin position="42"/>
        <end position="119"/>
    </location>
</feature>
<evidence type="ECO:0000313" key="5">
    <source>
        <dbReference type="EMBL" id="KAJ6707157.1"/>
    </source>
</evidence>
<dbReference type="InterPro" id="IPR000504">
    <property type="entry name" value="RRM_dom"/>
</dbReference>
<gene>
    <name evidence="5" type="ORF">OIU85_027503</name>
</gene>
<dbReference type="SMART" id="SM00360">
    <property type="entry name" value="RRM"/>
    <property type="match status" value="2"/>
</dbReference>
<dbReference type="EMBL" id="JAPFFL010000008">
    <property type="protein sequence ID" value="KAJ6707157.1"/>
    <property type="molecule type" value="Genomic_DNA"/>
</dbReference>
<evidence type="ECO:0000256" key="2">
    <source>
        <dbReference type="PROSITE-ProRule" id="PRU00176"/>
    </source>
</evidence>
<dbReference type="GO" id="GO:1990904">
    <property type="term" value="C:ribonucleoprotein complex"/>
    <property type="evidence" value="ECO:0007669"/>
    <property type="project" value="UniProtKB-KW"/>
</dbReference>
<evidence type="ECO:0000256" key="3">
    <source>
        <dbReference type="SAM" id="MobiDB-lite"/>
    </source>
</evidence>
<organism evidence="5 6">
    <name type="scientific">Salix viminalis</name>
    <name type="common">Common osier</name>
    <name type="synonym">Basket willow</name>
    <dbReference type="NCBI Taxonomy" id="40686"/>
    <lineage>
        <taxon>Eukaryota</taxon>
        <taxon>Viridiplantae</taxon>
        <taxon>Streptophyta</taxon>
        <taxon>Embryophyta</taxon>
        <taxon>Tracheophyta</taxon>
        <taxon>Spermatophyta</taxon>
        <taxon>Magnoliopsida</taxon>
        <taxon>eudicotyledons</taxon>
        <taxon>Gunneridae</taxon>
        <taxon>Pentapetalae</taxon>
        <taxon>rosids</taxon>
        <taxon>fabids</taxon>
        <taxon>Malpighiales</taxon>
        <taxon>Salicaceae</taxon>
        <taxon>Saliceae</taxon>
        <taxon>Salix</taxon>
    </lineage>
</organism>
<sequence length="350" mass="37397">MDFVKKRKADENGTSIVSGTSPPSPITPLTPEEIPDGDISLRKLFIRGLSSETTSDTLRILFSAFGELEEAIVIHDKNTSKSKGFGFITFKHVDSAMLSIREPSKKIDGRVTVTQLASNNSSTGDVSLRKVYVGNVPFEITSERLLGFFSMFGEIEEGPLGFDKSTGKSKGFAFLIYKSEDGAKAAIADPMKNIDGHQVVCKLAVDNKRVNKTSQGGAIAQTSQPLSHPSFPQPQQQNSMGGVGNLQNYGPPSNNGYQMNTSLTGSGYNGAYRVPPYVGAGSNDGGLNAGASMYRMPQSTVGTGSGVYPDAGSYALSQQQQHQQPSSMPLPPRFPQGAGGMYQGMPPPYY</sequence>
<proteinExistence type="predicted"/>
<dbReference type="PANTHER" id="PTHR48024:SF1">
    <property type="entry name" value="NUCLEAR RIBONUCLEOPROTEIN A1, PUTATIVE-RELATED"/>
    <property type="match status" value="1"/>
</dbReference>
<dbReference type="Gene3D" id="3.30.70.330">
    <property type="match status" value="2"/>
</dbReference>
<reference evidence="5" key="2">
    <citation type="journal article" date="2023" name="Int. J. Mol. Sci.">
        <title>De Novo Assembly and Annotation of 11 Diverse Shrub Willow (Salix) Genomes Reveals Novel Gene Organization in Sex-Linked Regions.</title>
        <authorList>
            <person name="Hyden B."/>
            <person name="Feng K."/>
            <person name="Yates T.B."/>
            <person name="Jawdy S."/>
            <person name="Cereghino C."/>
            <person name="Smart L.B."/>
            <person name="Muchero W."/>
        </authorList>
    </citation>
    <scope>NUCLEOTIDE SEQUENCE [LARGE SCALE GENOMIC DNA]</scope>
    <source>
        <tissue evidence="5">Shoot tip</tissue>
    </source>
</reference>
<dbReference type="PROSITE" id="PS50102">
    <property type="entry name" value="RRM"/>
    <property type="match status" value="2"/>
</dbReference>
<dbReference type="SUPFAM" id="SSF54928">
    <property type="entry name" value="RNA-binding domain, RBD"/>
    <property type="match status" value="2"/>
</dbReference>
<feature type="domain" description="RRM" evidence="4">
    <location>
        <begin position="129"/>
        <end position="210"/>
    </location>
</feature>
<evidence type="ECO:0000259" key="4">
    <source>
        <dbReference type="PROSITE" id="PS50102"/>
    </source>
</evidence>
<dbReference type="InterPro" id="IPR035979">
    <property type="entry name" value="RBD_domain_sf"/>
</dbReference>
<dbReference type="InterPro" id="IPR050886">
    <property type="entry name" value="RNA-binding_reg"/>
</dbReference>
<feature type="compositionally biased region" description="Polar residues" evidence="3">
    <location>
        <begin position="233"/>
        <end position="244"/>
    </location>
</feature>
<protein>
    <submittedName>
        <fullName evidence="5">NUCLEAR RIBONUCLEOPROTEIN A1 putative-RELATED</fullName>
    </submittedName>
</protein>
<keyword evidence="6" id="KW-1185">Reference proteome</keyword>
<comment type="caution">
    <text evidence="5">The sequence shown here is derived from an EMBL/GenBank/DDBJ whole genome shotgun (WGS) entry which is preliminary data.</text>
</comment>
<accession>A0A9Q0QI66</accession>
<feature type="region of interest" description="Disordered" evidence="3">
    <location>
        <begin position="1"/>
        <end position="32"/>
    </location>
</feature>